<evidence type="ECO:0008006" key="10">
    <source>
        <dbReference type="Google" id="ProtNLM"/>
    </source>
</evidence>
<comment type="subcellular location">
    <subcellularLocation>
        <location evidence="1">Membrane</location>
        <topology evidence="1">Single-pass membrane protein</topology>
    </subcellularLocation>
</comment>
<keyword evidence="4" id="KW-0808">Transferase</keyword>
<keyword evidence="7 8" id="KW-0472">Membrane</keyword>
<evidence type="ECO:0000313" key="9">
    <source>
        <dbReference type="EMBL" id="CAE4587660.1"/>
    </source>
</evidence>
<evidence type="ECO:0000256" key="5">
    <source>
        <dbReference type="ARBA" id="ARBA00022692"/>
    </source>
</evidence>
<evidence type="ECO:0000256" key="4">
    <source>
        <dbReference type="ARBA" id="ARBA00022679"/>
    </source>
</evidence>
<dbReference type="AlphaFoldDB" id="A0A7S4QM07"/>
<organism evidence="9">
    <name type="scientific">Ditylum brightwellii</name>
    <dbReference type="NCBI Taxonomy" id="49249"/>
    <lineage>
        <taxon>Eukaryota</taxon>
        <taxon>Sar</taxon>
        <taxon>Stramenopiles</taxon>
        <taxon>Ochrophyta</taxon>
        <taxon>Bacillariophyta</taxon>
        <taxon>Mediophyceae</taxon>
        <taxon>Lithodesmiophycidae</taxon>
        <taxon>Lithodesmiales</taxon>
        <taxon>Lithodesmiaceae</taxon>
        <taxon>Ditylum</taxon>
    </lineage>
</organism>
<evidence type="ECO:0000256" key="2">
    <source>
        <dbReference type="ARBA" id="ARBA00007647"/>
    </source>
</evidence>
<keyword evidence="5 8" id="KW-0812">Transmembrane</keyword>
<dbReference type="PANTHER" id="PTHR21461:SF69">
    <property type="entry name" value="GLYCOSYLTRANSFERASE FAMILY 92 PROTEIN"/>
    <property type="match status" value="1"/>
</dbReference>
<reference evidence="9" key="1">
    <citation type="submission" date="2021-01" db="EMBL/GenBank/DDBJ databases">
        <authorList>
            <person name="Corre E."/>
            <person name="Pelletier E."/>
            <person name="Niang G."/>
            <person name="Scheremetjew M."/>
            <person name="Finn R."/>
            <person name="Kale V."/>
            <person name="Holt S."/>
            <person name="Cochrane G."/>
            <person name="Meng A."/>
            <person name="Brown T."/>
            <person name="Cohen L."/>
        </authorList>
    </citation>
    <scope>NUCLEOTIDE SEQUENCE</scope>
    <source>
        <strain evidence="9">GSO104</strain>
    </source>
</reference>
<comment type="similarity">
    <text evidence="2">Belongs to the glycosyltransferase 92 family.</text>
</comment>
<evidence type="ECO:0000256" key="1">
    <source>
        <dbReference type="ARBA" id="ARBA00004167"/>
    </source>
</evidence>
<dbReference type="Pfam" id="PF01697">
    <property type="entry name" value="Glyco_transf_92"/>
    <property type="match status" value="1"/>
</dbReference>
<evidence type="ECO:0000256" key="6">
    <source>
        <dbReference type="ARBA" id="ARBA00022989"/>
    </source>
</evidence>
<dbReference type="GO" id="GO:0016757">
    <property type="term" value="F:glycosyltransferase activity"/>
    <property type="evidence" value="ECO:0007669"/>
    <property type="project" value="UniProtKB-KW"/>
</dbReference>
<evidence type="ECO:0000256" key="7">
    <source>
        <dbReference type="ARBA" id="ARBA00023136"/>
    </source>
</evidence>
<gene>
    <name evidence="9" type="ORF">DBRI00130_LOCUS4755</name>
</gene>
<protein>
    <recommendedName>
        <fullName evidence="10">Glycosyltransferase family 92 protein</fullName>
    </recommendedName>
</protein>
<dbReference type="PANTHER" id="PTHR21461">
    <property type="entry name" value="GLYCOSYLTRANSFERASE FAMILY 92 PROTEIN"/>
    <property type="match status" value="1"/>
</dbReference>
<dbReference type="GO" id="GO:0005737">
    <property type="term" value="C:cytoplasm"/>
    <property type="evidence" value="ECO:0007669"/>
    <property type="project" value="TreeGrafter"/>
</dbReference>
<dbReference type="InterPro" id="IPR008166">
    <property type="entry name" value="Glyco_transf_92"/>
</dbReference>
<dbReference type="EMBL" id="HBNS01005841">
    <property type="protein sequence ID" value="CAE4587660.1"/>
    <property type="molecule type" value="Transcribed_RNA"/>
</dbReference>
<evidence type="ECO:0000256" key="8">
    <source>
        <dbReference type="SAM" id="Phobius"/>
    </source>
</evidence>
<evidence type="ECO:0000256" key="3">
    <source>
        <dbReference type="ARBA" id="ARBA00022676"/>
    </source>
</evidence>
<sequence>MANRKRTHASSILIMAIMCLGFGYIQYELSKLLDKDVHGPVPIPVPIVIDSNSDSGDPNEINESLDSSSLSLISETEDAPFSYHEIQDIGIGVTFALVYSRVDIAVAKDHSSLPVVTVKTIFNFIRRRVEHGIFETGNTPFELLVRWRFSCSIEGAINNTTVASETVKAYTVGSHGRAPHVILECTFHHQNSPADTFLQHFSQNNLATDGQPSGLSLHIKAFKHTHRSYWKGAQPYHGVMPLFWEINKKNHKRKDEKIPRISVCMAPLFLGKGHDEDIVKNRLKLWWYYHKRIGVNKVYAYTKDSSLLNFAPEDDHSSFTVIEVQQPKEKHLLHEHYHLRPYHDQSVLYAHCWLKYSHNADWMANFDFDEFLFMYKPSSDPKQQTNIQEYFAEALKENNPKIARINLPRVNVQLCNASDPFELRLGDKNELFKEADETINTINYSEKCYKKRGMISQKYAFQPSLTEAVSTHYSDFYQSAYQDAGEFVVGMRPKLVADEEVPFLFHLRSEAKDLKNIG</sequence>
<keyword evidence="6 8" id="KW-1133">Transmembrane helix</keyword>
<keyword evidence="3" id="KW-0328">Glycosyltransferase</keyword>
<name>A0A7S4QM07_9STRA</name>
<accession>A0A7S4QM07</accession>
<feature type="transmembrane region" description="Helical" evidence="8">
    <location>
        <begin position="7"/>
        <end position="27"/>
    </location>
</feature>
<proteinExistence type="inferred from homology"/>
<dbReference type="GO" id="GO:0016020">
    <property type="term" value="C:membrane"/>
    <property type="evidence" value="ECO:0007669"/>
    <property type="project" value="UniProtKB-SubCell"/>
</dbReference>